<evidence type="ECO:0000256" key="1">
    <source>
        <dbReference type="SAM" id="MobiDB-lite"/>
    </source>
</evidence>
<feature type="region of interest" description="Disordered" evidence="1">
    <location>
        <begin position="30"/>
        <end position="53"/>
    </location>
</feature>
<dbReference type="RefSeq" id="WP_157717258.1">
    <property type="nucleotide sequence ID" value="NZ_JAMDGQ010000018.1"/>
</dbReference>
<accession>A0ABT5NE31</accession>
<keyword evidence="3" id="KW-1185">Reference proteome</keyword>
<name>A0ABT5NE31_9PSED</name>
<evidence type="ECO:0000313" key="3">
    <source>
        <dbReference type="Proteomes" id="UP001148189"/>
    </source>
</evidence>
<feature type="compositionally biased region" description="Basic residues" evidence="1">
    <location>
        <begin position="32"/>
        <end position="41"/>
    </location>
</feature>
<sequence length="128" mass="14397">MINKAAYRLTLGSADFVWGAAKYWELIAKNPPQKKGHPSRVAKREDRKEGEPVGTCTSKLPAVLWGCCRTNPVQRMWVIIRRLSRAVKSTLTMLVIGNACVALKRAWQRLGVNCTRTVRSSLLLYPTD</sequence>
<dbReference type="Proteomes" id="UP001148189">
    <property type="component" value="Unassembled WGS sequence"/>
</dbReference>
<protein>
    <submittedName>
        <fullName evidence="2">Uncharacterized protein</fullName>
    </submittedName>
</protein>
<evidence type="ECO:0000313" key="2">
    <source>
        <dbReference type="EMBL" id="MDD0986792.1"/>
    </source>
</evidence>
<reference evidence="2" key="1">
    <citation type="submission" date="2022-05" db="EMBL/GenBank/DDBJ databases">
        <title>Novel Pseudomonas spp. Isolated from a Rainbow Trout Aquaculture Facility.</title>
        <authorList>
            <person name="Testerman T."/>
            <person name="Graf J."/>
        </authorList>
    </citation>
    <scope>NUCLEOTIDE SEQUENCE</scope>
    <source>
        <strain evidence="2">ID1050</strain>
    </source>
</reference>
<gene>
    <name evidence="2" type="ORF">M5G21_17695</name>
</gene>
<comment type="caution">
    <text evidence="2">The sequence shown here is derived from an EMBL/GenBank/DDBJ whole genome shotgun (WGS) entry which is preliminary data.</text>
</comment>
<proteinExistence type="predicted"/>
<dbReference type="EMBL" id="JAMDHD010000027">
    <property type="protein sequence ID" value="MDD0986792.1"/>
    <property type="molecule type" value="Genomic_DNA"/>
</dbReference>
<organism evidence="2 3">
    <name type="scientific">Pseudomonas shahriarae</name>
    <dbReference type="NCBI Taxonomy" id="2745512"/>
    <lineage>
        <taxon>Bacteria</taxon>
        <taxon>Pseudomonadati</taxon>
        <taxon>Pseudomonadota</taxon>
        <taxon>Gammaproteobacteria</taxon>
        <taxon>Pseudomonadales</taxon>
        <taxon>Pseudomonadaceae</taxon>
        <taxon>Pseudomonas</taxon>
    </lineage>
</organism>
<feature type="compositionally biased region" description="Basic and acidic residues" evidence="1">
    <location>
        <begin position="42"/>
        <end position="51"/>
    </location>
</feature>